<dbReference type="Proteomes" id="UP000050761">
    <property type="component" value="Unassembled WGS sequence"/>
</dbReference>
<dbReference type="WBParaSite" id="HPBE_0001973001-mRNA-1">
    <property type="protein sequence ID" value="HPBE_0001973001-mRNA-1"/>
    <property type="gene ID" value="HPBE_0001973001"/>
</dbReference>
<dbReference type="Pfam" id="PF00916">
    <property type="entry name" value="Sulfate_transp"/>
    <property type="match status" value="1"/>
</dbReference>
<feature type="domain" description="SLC26A/SulP transporter" evidence="6">
    <location>
        <begin position="125"/>
        <end position="222"/>
    </location>
</feature>
<reference evidence="9" key="2">
    <citation type="submission" date="2019-09" db="UniProtKB">
        <authorList>
            <consortium name="WormBaseParasite"/>
        </authorList>
    </citation>
    <scope>IDENTIFICATION</scope>
</reference>
<dbReference type="GO" id="GO:0016020">
    <property type="term" value="C:membrane"/>
    <property type="evidence" value="ECO:0007669"/>
    <property type="project" value="UniProtKB-SubCell"/>
</dbReference>
<organism evidence="8 9">
    <name type="scientific">Heligmosomoides polygyrus</name>
    <name type="common">Parasitic roundworm</name>
    <dbReference type="NCBI Taxonomy" id="6339"/>
    <lineage>
        <taxon>Eukaryota</taxon>
        <taxon>Metazoa</taxon>
        <taxon>Ecdysozoa</taxon>
        <taxon>Nematoda</taxon>
        <taxon>Chromadorea</taxon>
        <taxon>Rhabditida</taxon>
        <taxon>Rhabditina</taxon>
        <taxon>Rhabditomorpha</taxon>
        <taxon>Strongyloidea</taxon>
        <taxon>Heligmosomidae</taxon>
        <taxon>Heligmosomoides</taxon>
    </lineage>
</organism>
<dbReference type="InterPro" id="IPR001902">
    <property type="entry name" value="SLC26A/SulP_fam"/>
</dbReference>
<evidence type="ECO:0000313" key="8">
    <source>
        <dbReference type="Proteomes" id="UP000050761"/>
    </source>
</evidence>
<evidence type="ECO:0000256" key="2">
    <source>
        <dbReference type="ARBA" id="ARBA00022692"/>
    </source>
</evidence>
<keyword evidence="4 5" id="KW-0472">Membrane</keyword>
<evidence type="ECO:0000259" key="6">
    <source>
        <dbReference type="Pfam" id="PF00916"/>
    </source>
</evidence>
<evidence type="ECO:0000256" key="3">
    <source>
        <dbReference type="ARBA" id="ARBA00022989"/>
    </source>
</evidence>
<dbReference type="InterPro" id="IPR011547">
    <property type="entry name" value="SLC26A/SulP_dom"/>
</dbReference>
<dbReference type="PROSITE" id="PS01130">
    <property type="entry name" value="SLC26A"/>
    <property type="match status" value="1"/>
</dbReference>
<gene>
    <name evidence="7" type="ORF">HPBE_LOCUS19729</name>
</gene>
<evidence type="ECO:0000256" key="5">
    <source>
        <dbReference type="SAM" id="Phobius"/>
    </source>
</evidence>
<name>A0A183GC58_HELPZ</name>
<dbReference type="OrthoDB" id="5857658at2759"/>
<dbReference type="AlphaFoldDB" id="A0A183GC58"/>
<accession>A0A3P8C5B3</accession>
<evidence type="ECO:0000313" key="9">
    <source>
        <dbReference type="WBParaSite" id="HPBE_0001973001-mRNA-1"/>
    </source>
</evidence>
<feature type="transmembrane region" description="Helical" evidence="5">
    <location>
        <begin position="203"/>
        <end position="222"/>
    </location>
</feature>
<dbReference type="GO" id="GO:0008271">
    <property type="term" value="F:secondary active sulfate transmembrane transporter activity"/>
    <property type="evidence" value="ECO:0007669"/>
    <property type="project" value="InterPro"/>
</dbReference>
<keyword evidence="3 5" id="KW-1133">Transmembrane helix</keyword>
<reference evidence="7 8" key="1">
    <citation type="submission" date="2018-11" db="EMBL/GenBank/DDBJ databases">
        <authorList>
            <consortium name="Pathogen Informatics"/>
        </authorList>
    </citation>
    <scope>NUCLEOTIDE SEQUENCE [LARGE SCALE GENOMIC DNA]</scope>
</reference>
<evidence type="ECO:0000313" key="7">
    <source>
        <dbReference type="EMBL" id="VDP16408.1"/>
    </source>
</evidence>
<evidence type="ECO:0000256" key="1">
    <source>
        <dbReference type="ARBA" id="ARBA00004141"/>
    </source>
</evidence>
<dbReference type="EMBL" id="UZAH01031575">
    <property type="protein sequence ID" value="VDP16408.1"/>
    <property type="molecule type" value="Genomic_DNA"/>
</dbReference>
<dbReference type="InterPro" id="IPR018045">
    <property type="entry name" value="S04_transporter_CS"/>
</dbReference>
<keyword evidence="2 5" id="KW-0812">Transmembrane</keyword>
<accession>A0A183GC58</accession>
<feature type="transmembrane region" description="Helical" evidence="5">
    <location>
        <begin position="126"/>
        <end position="153"/>
    </location>
</feature>
<keyword evidence="8" id="KW-1185">Reference proteome</keyword>
<comment type="subcellular location">
    <subcellularLocation>
        <location evidence="1">Membrane</location>
        <topology evidence="1">Multi-pass membrane protein</topology>
    </subcellularLocation>
</comment>
<sequence length="260" mass="28764">MVVHIILNVPLRLPFIHHETAQEEFDRRFQYERPHHGTTTLMRVASFTQKFWRPFTSPTNFARTIVSFLPILNWLPRYELKTNLLHDVIGGLTVGIMHVPQGRILAETVFCAYPSLNTYKPYSHSIAYALLAGVDPVVGLYTSFFPVLMYMFFGTSRHCSTGTFAVVALMAGKAVHRLTGTTASDSVSAALTNLTSSEPSAPTAVQVASALTMLIGIIQAFVAGGKTLKPPLALFVENDISAKCSYQRTMRFCGLFNLKS</sequence>
<protein>
    <submittedName>
        <fullName evidence="9">Sulfate_transp domain-containing protein</fullName>
    </submittedName>
</protein>
<dbReference type="PANTHER" id="PTHR11814">
    <property type="entry name" value="SULFATE TRANSPORTER"/>
    <property type="match status" value="1"/>
</dbReference>
<proteinExistence type="predicted"/>
<evidence type="ECO:0000256" key="4">
    <source>
        <dbReference type="ARBA" id="ARBA00023136"/>
    </source>
</evidence>